<dbReference type="InterPro" id="IPR028884">
    <property type="entry name" value="Trm82"/>
</dbReference>
<keyword evidence="6 13" id="KW-0677">Repeat</keyword>
<dbReference type="InterPro" id="IPR032697">
    <property type="entry name" value="SQ_cyclase_N"/>
</dbReference>
<dbReference type="PROSITE" id="PS50294">
    <property type="entry name" value="WD_REPEATS_REGION"/>
    <property type="match status" value="1"/>
</dbReference>
<keyword evidence="3" id="KW-0444">Lipid biosynthesis</keyword>
<comment type="pathway">
    <text evidence="13">tRNA modification; N(7)-methylguanine-tRNA biosynthesis.</text>
</comment>
<evidence type="ECO:0000256" key="5">
    <source>
        <dbReference type="ARBA" id="ARBA00022692"/>
    </source>
</evidence>
<evidence type="ECO:0000256" key="11">
    <source>
        <dbReference type="ARBA" id="ARBA00023235"/>
    </source>
</evidence>
<feature type="region of interest" description="Disordered" evidence="15">
    <location>
        <begin position="824"/>
        <end position="854"/>
    </location>
</feature>
<evidence type="ECO:0000256" key="1">
    <source>
        <dbReference type="ARBA" id="ARBA00004173"/>
    </source>
</evidence>
<feature type="compositionally biased region" description="Low complexity" evidence="15">
    <location>
        <begin position="867"/>
        <end position="885"/>
    </location>
</feature>
<dbReference type="InterPro" id="IPR036322">
    <property type="entry name" value="WD40_repeat_dom_sf"/>
</dbReference>
<dbReference type="PROSITE" id="PS01074">
    <property type="entry name" value="TERPENE_SYNTHASES"/>
    <property type="match status" value="1"/>
</dbReference>
<dbReference type="InterPro" id="IPR015943">
    <property type="entry name" value="WD40/YVTN_repeat-like_dom_sf"/>
</dbReference>
<dbReference type="Proteomes" id="UP000310189">
    <property type="component" value="Unassembled WGS sequence"/>
</dbReference>
<keyword evidence="5" id="KW-0812">Transmembrane</keyword>
<comment type="subcellular location">
    <subcellularLocation>
        <location evidence="1">Mitochondrion</location>
    </subcellularLocation>
    <subcellularLocation>
        <location evidence="13">Nucleus</location>
    </subcellularLocation>
</comment>
<evidence type="ECO:0000256" key="13">
    <source>
        <dbReference type="HAMAP-Rule" id="MF_03056"/>
    </source>
</evidence>
<evidence type="ECO:0000256" key="9">
    <source>
        <dbReference type="ARBA" id="ARBA00023098"/>
    </source>
</evidence>
<protein>
    <recommendedName>
        <fullName evidence="12">lanosterol synthase</fullName>
        <ecNumber evidence="12">5.4.99.7</ecNumber>
    </recommendedName>
</protein>
<dbReference type="InterPro" id="IPR008930">
    <property type="entry name" value="Terpenoid_cyclase/PrenylTrfase"/>
</dbReference>
<dbReference type="Gene3D" id="6.10.140.1320">
    <property type="match status" value="1"/>
</dbReference>
<dbReference type="PROSITE" id="PS50082">
    <property type="entry name" value="WD_REPEATS_2"/>
    <property type="match status" value="2"/>
</dbReference>
<dbReference type="SUPFAM" id="SSF48239">
    <property type="entry name" value="Terpenoid cyclases/Protein prenyltransferases"/>
    <property type="match status" value="2"/>
</dbReference>
<dbReference type="GO" id="GO:0016104">
    <property type="term" value="P:triterpenoid biosynthetic process"/>
    <property type="evidence" value="ECO:0007669"/>
    <property type="project" value="InterPro"/>
</dbReference>
<evidence type="ECO:0000256" key="14">
    <source>
        <dbReference type="PROSITE-ProRule" id="PRU00221"/>
    </source>
</evidence>
<comment type="caution">
    <text evidence="17">The sequence shown here is derived from an EMBL/GenBank/DDBJ whole genome shotgun (WGS) entry which is preliminary data.</text>
</comment>
<dbReference type="GO" id="GO:0006696">
    <property type="term" value="P:ergosterol biosynthetic process"/>
    <property type="evidence" value="ECO:0007669"/>
    <property type="project" value="TreeGrafter"/>
</dbReference>
<gene>
    <name evidence="17" type="ORF">E3P99_00025</name>
</gene>
<evidence type="ECO:0000256" key="15">
    <source>
        <dbReference type="SAM" id="MobiDB-lite"/>
    </source>
</evidence>
<comment type="function">
    <text evidence="13">Required for the formation of N(7)-methylguanine at position 46 (m7G46) in tRNA. In the complex, it is required to stabilize and induce conformational changes of the catalytic subunit.</text>
</comment>
<dbReference type="PANTHER" id="PTHR11764">
    <property type="entry name" value="TERPENE CYCLASE/MUTASE FAMILY MEMBER"/>
    <property type="match status" value="1"/>
</dbReference>
<dbReference type="PROSITE" id="PS51503">
    <property type="entry name" value="HIG1"/>
    <property type="match status" value="1"/>
</dbReference>
<dbReference type="SFLD" id="SFLDG01016">
    <property type="entry name" value="Prenyltransferase_Like_2"/>
    <property type="match status" value="1"/>
</dbReference>
<comment type="similarity">
    <text evidence="13">Belongs to the WD repeat TRM82 family.</text>
</comment>
<keyword evidence="13" id="KW-0539">Nucleus</keyword>
<dbReference type="InterPro" id="IPR002365">
    <property type="entry name" value="Terpene_synthase_CS"/>
</dbReference>
<feature type="domain" description="HIG1" evidence="16">
    <location>
        <begin position="717"/>
        <end position="808"/>
    </location>
</feature>
<dbReference type="InterPro" id="IPR019775">
    <property type="entry name" value="WD40_repeat_CS"/>
</dbReference>
<dbReference type="EMBL" id="SPNW01000001">
    <property type="protein sequence ID" value="TIA93635.1"/>
    <property type="molecule type" value="Genomic_DNA"/>
</dbReference>
<dbReference type="GO" id="GO:0005811">
    <property type="term" value="C:lipid droplet"/>
    <property type="evidence" value="ECO:0007669"/>
    <property type="project" value="InterPro"/>
</dbReference>
<evidence type="ECO:0000256" key="8">
    <source>
        <dbReference type="ARBA" id="ARBA00022989"/>
    </source>
</evidence>
<keyword evidence="8" id="KW-1133">Transmembrane helix</keyword>
<dbReference type="UniPathway" id="UPA00989"/>
<evidence type="ECO:0000259" key="16">
    <source>
        <dbReference type="PROSITE" id="PS51503"/>
    </source>
</evidence>
<evidence type="ECO:0000256" key="10">
    <source>
        <dbReference type="ARBA" id="ARBA00023136"/>
    </source>
</evidence>
<dbReference type="InterPro" id="IPR032696">
    <property type="entry name" value="SQ_cyclase_C"/>
</dbReference>
<name>A0A4T0FZ56_9BASI</name>
<accession>A0A4T0FZ56</accession>
<keyword evidence="9" id="KW-0443">Lipid metabolism</keyword>
<dbReference type="GO" id="GO:0005634">
    <property type="term" value="C:nucleus"/>
    <property type="evidence" value="ECO:0007669"/>
    <property type="project" value="UniProtKB-SubCell"/>
</dbReference>
<evidence type="ECO:0000256" key="3">
    <source>
        <dbReference type="ARBA" id="ARBA00022516"/>
    </source>
</evidence>
<dbReference type="Pfam" id="PF13243">
    <property type="entry name" value="SQHop_cyclase_C"/>
    <property type="match status" value="1"/>
</dbReference>
<dbReference type="PROSITE" id="PS00678">
    <property type="entry name" value="WD_REPEATS_1"/>
    <property type="match status" value="1"/>
</dbReference>
<feature type="region of interest" description="Disordered" evidence="15">
    <location>
        <begin position="1287"/>
        <end position="1334"/>
    </location>
</feature>
<dbReference type="PANTHER" id="PTHR11764:SF20">
    <property type="entry name" value="LANOSTEROL SYNTHASE"/>
    <property type="match status" value="1"/>
</dbReference>
<dbReference type="Pfam" id="PF04588">
    <property type="entry name" value="HIG_1_N"/>
    <property type="match status" value="1"/>
</dbReference>
<organism evidence="17 18">
    <name type="scientific">Wallemia hederae</name>
    <dbReference type="NCBI Taxonomy" id="1540922"/>
    <lineage>
        <taxon>Eukaryota</taxon>
        <taxon>Fungi</taxon>
        <taxon>Dikarya</taxon>
        <taxon>Basidiomycota</taxon>
        <taxon>Wallemiomycotina</taxon>
        <taxon>Wallemiomycetes</taxon>
        <taxon>Wallemiales</taxon>
        <taxon>Wallemiaceae</taxon>
        <taxon>Wallemia</taxon>
    </lineage>
</organism>
<feature type="repeat" description="WD" evidence="14">
    <location>
        <begin position="933"/>
        <end position="974"/>
    </location>
</feature>
<evidence type="ECO:0000313" key="17">
    <source>
        <dbReference type="EMBL" id="TIA93635.1"/>
    </source>
</evidence>
<keyword evidence="11" id="KW-0413">Isomerase</keyword>
<dbReference type="OrthoDB" id="21502at2759"/>
<keyword evidence="7" id="KW-0752">Steroid biosynthesis</keyword>
<dbReference type="Gene3D" id="6.20.120.20">
    <property type="match status" value="1"/>
</dbReference>
<evidence type="ECO:0000256" key="4">
    <source>
        <dbReference type="ARBA" id="ARBA00022574"/>
    </source>
</evidence>
<keyword evidence="4 13" id="KW-0853">WD repeat</keyword>
<dbReference type="Gene3D" id="2.130.10.10">
    <property type="entry name" value="YVTN repeat-like/Quinoprotein amine dehydrogenase"/>
    <property type="match status" value="2"/>
</dbReference>
<dbReference type="CDD" id="cd02892">
    <property type="entry name" value="SQCY_1"/>
    <property type="match status" value="1"/>
</dbReference>
<reference evidence="17 18" key="1">
    <citation type="submission" date="2019-03" db="EMBL/GenBank/DDBJ databases">
        <title>Sequencing 23 genomes of Wallemia ichthyophaga.</title>
        <authorList>
            <person name="Gostincar C."/>
        </authorList>
    </citation>
    <scope>NUCLEOTIDE SEQUENCE [LARGE SCALE GENOMIC DNA]</scope>
    <source>
        <strain evidence="17 18">EXF-5753</strain>
    </source>
</reference>
<evidence type="ECO:0000256" key="12">
    <source>
        <dbReference type="ARBA" id="ARBA00029485"/>
    </source>
</evidence>
<feature type="compositionally biased region" description="Polar residues" evidence="15">
    <location>
        <begin position="845"/>
        <end position="854"/>
    </location>
</feature>
<proteinExistence type="inferred from homology"/>
<dbReference type="NCBIfam" id="TIGR01787">
    <property type="entry name" value="squalene_cyclas"/>
    <property type="match status" value="1"/>
</dbReference>
<dbReference type="Pfam" id="PF13249">
    <property type="entry name" value="SQHop_cyclase_N"/>
    <property type="match status" value="1"/>
</dbReference>
<keyword evidence="13" id="KW-0819">tRNA processing</keyword>
<dbReference type="Gene3D" id="1.50.10.20">
    <property type="match status" value="2"/>
</dbReference>
<comment type="similarity">
    <text evidence="2">Belongs to the terpene cyclase/mutase family.</text>
</comment>
<evidence type="ECO:0000256" key="2">
    <source>
        <dbReference type="ARBA" id="ARBA00009755"/>
    </source>
</evidence>
<feature type="repeat" description="WD" evidence="14">
    <location>
        <begin position="1085"/>
        <end position="1125"/>
    </location>
</feature>
<feature type="region of interest" description="Disordered" evidence="15">
    <location>
        <begin position="866"/>
        <end position="910"/>
    </location>
</feature>
<dbReference type="Pfam" id="PF00400">
    <property type="entry name" value="WD40"/>
    <property type="match status" value="1"/>
</dbReference>
<feature type="compositionally biased region" description="Basic and acidic residues" evidence="15">
    <location>
        <begin position="824"/>
        <end position="844"/>
    </location>
</feature>
<dbReference type="GO" id="GO:0000250">
    <property type="term" value="F:lanosterol synthase activity"/>
    <property type="evidence" value="ECO:0007669"/>
    <property type="project" value="UniProtKB-EC"/>
</dbReference>
<dbReference type="HAMAP" id="MF_03056">
    <property type="entry name" value="TRM82"/>
    <property type="match status" value="1"/>
</dbReference>
<dbReference type="SUPFAM" id="SSF50978">
    <property type="entry name" value="WD40 repeat-like"/>
    <property type="match status" value="1"/>
</dbReference>
<dbReference type="FunFam" id="1.50.10.20:FF:000002">
    <property type="entry name" value="Terpene cyclase/mutase family member"/>
    <property type="match status" value="1"/>
</dbReference>
<dbReference type="InterPro" id="IPR018333">
    <property type="entry name" value="Squalene_cyclase"/>
</dbReference>
<dbReference type="InterPro" id="IPR007667">
    <property type="entry name" value="Hypoxia_induced_domain"/>
</dbReference>
<dbReference type="FunFam" id="1.50.10.20:FF:000003">
    <property type="entry name" value="Terpene cyclase/mutase family member"/>
    <property type="match status" value="1"/>
</dbReference>
<feature type="compositionally biased region" description="Basic and acidic residues" evidence="15">
    <location>
        <begin position="1310"/>
        <end position="1334"/>
    </location>
</feature>
<dbReference type="EC" id="5.4.99.7" evidence="12"/>
<dbReference type="InterPro" id="IPR001680">
    <property type="entry name" value="WD40_rpt"/>
</dbReference>
<evidence type="ECO:0000256" key="6">
    <source>
        <dbReference type="ARBA" id="ARBA00022737"/>
    </source>
</evidence>
<dbReference type="SMART" id="SM00320">
    <property type="entry name" value="WD40"/>
    <property type="match status" value="3"/>
</dbReference>
<dbReference type="GO" id="GO:0106004">
    <property type="term" value="P:tRNA (guanine-N7)-methylation"/>
    <property type="evidence" value="ECO:0007669"/>
    <property type="project" value="UniProtKB-UniRule"/>
</dbReference>
<evidence type="ECO:0000313" key="18">
    <source>
        <dbReference type="Proteomes" id="UP000310189"/>
    </source>
</evidence>
<sequence>MKTSPQSIQEVPHKPATDYSRWRLVVTDNGRHHWKYLSPEQSAASPQSVEDKYWLGLDINLPQLPEPRNPLDAARNGFKFYKQIQSVDGHWAGEYGGPMFLLPGLVISNYISGVKLAEEQRVEIIRYLFNRAHEVDGGWGIHIESPSTVFGTALNYTALRLLGVEADHPIMTKARGTLHKFGGATGAPAWGKFWLACLGVYDWDGVNPVPPELWLLPDWLPIHPTRHKIYLPMSYLYGKRFVGPSSELTEQLKQELYVDPYASIDWPAQRNNVNKIDLFQPHSAALNAMNAVLYNVYEPCAIPPLRQAALRKAYEHIVHEDENTSYQGLAPINKAFNQLCRLDAEGADSEAVRKHVEKTDDFLWLGPDGLRETGTNGSQLWDAAFIAQALVETGLGEEEENKQATEKLLDWIDKCAWPFSTAEQGYTVSDCTAEGIKSVLYLQEHLKHTTKRVSYERLHDSVDLLLGMQNADGGFASYELTRGSKHLELLNPAEVFGKIMVEYSYPECTTSVVTALSLFKKYQPEYRREEIERTTEAAIKFIHAAQRDDGSWYGSWAICFTYAAMFALESLSSVGEHYENSEGVRKACEFLLSKQKEDGGWGESYLSCELEEYTHHQDSQVVQTSWVILALLHAKYPHTEPIRRAVRLIMSRQNKDGSWTQEAIEGIFNKNCAISYPNYKFSFTIWALGKAYHYALCFTFPPCFELVASSMASQPPIPPPAPKPLPLGYESPKDKAYRKLVEQPLVPIGIGATIIALTRAAMEIRRGNSRAANKFFRYRVYAQGATVVAAVGGMWYYGTAQEQKGARIERDRLLQQQDFERRLNDLTEKGAGEEARTSFRKHAEASNSKNSTIADLDLSGTSWSKLPAAAEPEPQPATATATTPQSNPPMPNSGRFSQKDPLASSRLAKNDRLAVKEKTTLILINSTKVVTSSEGHSMPVRLLAFSTASKQLISTGDDKQLCVWNIENDALTLHDSMWVVFFIHLLANHRPSSLSKRSNSLNLLNDSTILVGDKFGDLFAYKLNRTEEDKARDAQIKNKDKEPLLGHVSMVNDVAVTPTQIISADRDAHIRVSRNPLGYVIDSFCLGHAKFITAIALLDENLLLSGGGDDCLILWEYKQGKELRRFDVSEAVLAHGHVRAIKIQDKVLKSDNIPADYGEHMMCIDRILVSGGDDPLVLFTSCGASGVFYARKSSFVDSDKEFNIQAVDLQHPIIEIADLGSGKFVATLDTSRGAQSAVAVLVLNSEGELEISGEDSLISTLNGLTVEGAEKDIKRLDLYSQLALQPKVEGEDNENDDGEQTKGGKGGWTGEKRRAREATKASNEAKKSKTEESK</sequence>
<keyword evidence="18" id="KW-1185">Reference proteome</keyword>
<keyword evidence="10" id="KW-0472">Membrane</keyword>
<dbReference type="GO" id="GO:0005739">
    <property type="term" value="C:mitochondrion"/>
    <property type="evidence" value="ECO:0007669"/>
    <property type="project" value="UniProtKB-SubCell"/>
</dbReference>
<evidence type="ECO:0000256" key="7">
    <source>
        <dbReference type="ARBA" id="ARBA00022955"/>
    </source>
</evidence>